<dbReference type="GO" id="GO:0003964">
    <property type="term" value="F:RNA-directed DNA polymerase activity"/>
    <property type="evidence" value="ECO:0007669"/>
    <property type="project" value="UniProtKB-KW"/>
</dbReference>
<reference evidence="2" key="1">
    <citation type="journal article" date="2019" name="Plant Biotechnol. J.">
        <title>Genome sequencing of the Australian wild diploid species Gossypium australe highlights disease resistance and delayed gland morphogenesis.</title>
        <authorList>
            <person name="Cai Y."/>
            <person name="Cai X."/>
            <person name="Wang Q."/>
            <person name="Wang P."/>
            <person name="Zhang Y."/>
            <person name="Cai C."/>
            <person name="Xu Y."/>
            <person name="Wang K."/>
            <person name="Zhou Z."/>
            <person name="Wang C."/>
            <person name="Geng S."/>
            <person name="Li B."/>
            <person name="Dong Q."/>
            <person name="Hou Y."/>
            <person name="Wang H."/>
            <person name="Ai P."/>
            <person name="Liu Z."/>
            <person name="Yi F."/>
            <person name="Sun M."/>
            <person name="An G."/>
            <person name="Cheng J."/>
            <person name="Zhang Y."/>
            <person name="Shi Q."/>
            <person name="Xie Y."/>
            <person name="Shi X."/>
            <person name="Chang Y."/>
            <person name="Huang F."/>
            <person name="Chen Y."/>
            <person name="Hong S."/>
            <person name="Mi L."/>
            <person name="Sun Q."/>
            <person name="Zhang L."/>
            <person name="Zhou B."/>
            <person name="Peng R."/>
            <person name="Zhang X."/>
            <person name="Liu F."/>
        </authorList>
    </citation>
    <scope>NUCLEOTIDE SEQUENCE [LARGE SCALE GENOMIC DNA]</scope>
    <source>
        <strain evidence="2">cv. PA1801</strain>
    </source>
</reference>
<dbReference type="EMBL" id="SMMG02000007">
    <property type="protein sequence ID" value="KAA3466812.1"/>
    <property type="molecule type" value="Genomic_DNA"/>
</dbReference>
<comment type="caution">
    <text evidence="1">The sequence shown here is derived from an EMBL/GenBank/DDBJ whole genome shotgun (WGS) entry which is preliminary data.</text>
</comment>
<dbReference type="Proteomes" id="UP000325315">
    <property type="component" value="Unassembled WGS sequence"/>
</dbReference>
<gene>
    <name evidence="1" type="ORF">EPI10_001878</name>
</gene>
<protein>
    <submittedName>
        <fullName evidence="1">Reverse transcriptase</fullName>
    </submittedName>
</protein>
<evidence type="ECO:0000313" key="2">
    <source>
        <dbReference type="Proteomes" id="UP000325315"/>
    </source>
</evidence>
<keyword evidence="1" id="KW-0695">RNA-directed DNA polymerase</keyword>
<organism evidence="1 2">
    <name type="scientific">Gossypium australe</name>
    <dbReference type="NCBI Taxonomy" id="47621"/>
    <lineage>
        <taxon>Eukaryota</taxon>
        <taxon>Viridiplantae</taxon>
        <taxon>Streptophyta</taxon>
        <taxon>Embryophyta</taxon>
        <taxon>Tracheophyta</taxon>
        <taxon>Spermatophyta</taxon>
        <taxon>Magnoliopsida</taxon>
        <taxon>eudicotyledons</taxon>
        <taxon>Gunneridae</taxon>
        <taxon>Pentapetalae</taxon>
        <taxon>rosids</taxon>
        <taxon>malvids</taxon>
        <taxon>Malvales</taxon>
        <taxon>Malvaceae</taxon>
        <taxon>Malvoideae</taxon>
        <taxon>Gossypium</taxon>
    </lineage>
</organism>
<proteinExistence type="predicted"/>
<evidence type="ECO:0000313" key="1">
    <source>
        <dbReference type="EMBL" id="KAA3466812.1"/>
    </source>
</evidence>
<keyword evidence="2" id="KW-1185">Reference proteome</keyword>
<name>A0A5B6VCC4_9ROSI</name>
<accession>A0A5B6VCC4</accession>
<sequence>MKRNRFSGLAVKANEVHSLSGYMRSLKRIRLVTFILALLSKLDRIHKFYICVYAMTVSIRSVTCYFSNKY</sequence>
<dbReference type="AlphaFoldDB" id="A0A5B6VCC4"/>
<keyword evidence="1" id="KW-0548">Nucleotidyltransferase</keyword>
<keyword evidence="1" id="KW-0808">Transferase</keyword>